<accession>A0ACC2XTN0</accession>
<name>A0ACC2XTN0_9TREE</name>
<comment type="caution">
    <text evidence="1">The sequence shown here is derived from an EMBL/GenBank/DDBJ whole genome shotgun (WGS) entry which is preliminary data.</text>
</comment>
<dbReference type="Proteomes" id="UP001234202">
    <property type="component" value="Unassembled WGS sequence"/>
</dbReference>
<keyword evidence="2" id="KW-1185">Reference proteome</keyword>
<dbReference type="EMBL" id="JASBWV010000003">
    <property type="protein sequence ID" value="KAJ9126980.1"/>
    <property type="molecule type" value="Genomic_DNA"/>
</dbReference>
<reference evidence="1" key="1">
    <citation type="submission" date="2023-04" db="EMBL/GenBank/DDBJ databases">
        <title>Draft Genome sequencing of Naganishia species isolated from polar environments using Oxford Nanopore Technology.</title>
        <authorList>
            <person name="Leo P."/>
            <person name="Venkateswaran K."/>
        </authorList>
    </citation>
    <scope>NUCLEOTIDE SEQUENCE</scope>
    <source>
        <strain evidence="1">DBVPG 5303</strain>
    </source>
</reference>
<organism evidence="1 2">
    <name type="scientific">Naganishia onofrii</name>
    <dbReference type="NCBI Taxonomy" id="1851511"/>
    <lineage>
        <taxon>Eukaryota</taxon>
        <taxon>Fungi</taxon>
        <taxon>Dikarya</taxon>
        <taxon>Basidiomycota</taxon>
        <taxon>Agaricomycotina</taxon>
        <taxon>Tremellomycetes</taxon>
        <taxon>Filobasidiales</taxon>
        <taxon>Filobasidiaceae</taxon>
        <taxon>Naganishia</taxon>
    </lineage>
</organism>
<sequence length="370" mass="40544">MSTITDNKQQSATPSTAITDVNSEHLSLEFFLESVDAKMESLRVISHDSIMCESKRMLGMRSSMMSGFKEEFSLLWNASPLTHSEVNRAASVVLHATGEGADGQVTLSGTVEAALPEMSAAVGWTLADSGVNRSVSRATKTILECIDTPAHIESENLIRHVKFVLLEFLMATQLPVSLSLEAGLTLYFKTMSSPYPPTGTNRDLRQKCGVRLLAQNGANEDQPWVYLELKHGIELESRPGTTTPKKSEEEDLWKFGGLSSGDTLIFLSSTGKPLGYTLKERGTFKTACCIVSKLSIRDYFLLHFPNADLEEDAKQTNRSSTISGSLGPRVGSKRKAGPVRKYGNGGAVARRLHSNHIHPKFKRGTHLDSR</sequence>
<evidence type="ECO:0000313" key="2">
    <source>
        <dbReference type="Proteomes" id="UP001234202"/>
    </source>
</evidence>
<proteinExistence type="predicted"/>
<protein>
    <submittedName>
        <fullName evidence="1">Uncharacterized protein</fullName>
    </submittedName>
</protein>
<evidence type="ECO:0000313" key="1">
    <source>
        <dbReference type="EMBL" id="KAJ9126980.1"/>
    </source>
</evidence>
<gene>
    <name evidence="1" type="ORF">QFC24_001211</name>
</gene>